<accession>W9WID5</accession>
<feature type="compositionally biased region" description="Polar residues" evidence="1">
    <location>
        <begin position="144"/>
        <end position="171"/>
    </location>
</feature>
<dbReference type="HOGENOM" id="CLU_636150_0_0_1"/>
<dbReference type="VEuPathDB" id="FungiDB:A1O7_00682"/>
<evidence type="ECO:0000313" key="2">
    <source>
        <dbReference type="EMBL" id="EXJ64346.1"/>
    </source>
</evidence>
<evidence type="ECO:0000313" key="3">
    <source>
        <dbReference type="Proteomes" id="UP000019473"/>
    </source>
</evidence>
<sequence>MLVEEPPVCPRCADEAASVAKLEQHVRRPSKNSGGARNPKTLLDGTSERVSLADPLNPDANKIGRSRNGQRMPPVWMALLPSNRASIPTPAEGPGPPTKMVPSARDCTAPSTPFVTPPHSPKTRHRDSFLRTPPLVSIKDMATRTPQASPDSIMTHQMHTIEETSVGSSDQEGLDITASKQSSISQSPNSLTRASSGSKASQPGAINRIRRSFSISRGINNLRRSSTTKSVADPTGSRGLPESRTSTPAIDVAPEKSAFLKELSDFFLPRAKKGKMILPSRVGGGHSSTKIHECPPSTPGTSGLETSCGRCGVDTSDWWVRRESIVHSQDDHRGHGDRTCESCKAAETMPGTMPGGWD</sequence>
<keyword evidence="3" id="KW-1185">Reference proteome</keyword>
<comment type="caution">
    <text evidence="2">The sequence shown here is derived from an EMBL/GenBank/DDBJ whole genome shotgun (WGS) entry which is preliminary data.</text>
</comment>
<feature type="compositionally biased region" description="Low complexity" evidence="1">
    <location>
        <begin position="212"/>
        <end position="221"/>
    </location>
</feature>
<dbReference type="RefSeq" id="XP_007752913.1">
    <property type="nucleotide sequence ID" value="XM_007754723.1"/>
</dbReference>
<dbReference type="AlphaFoldDB" id="W9WID5"/>
<dbReference type="Proteomes" id="UP000019473">
    <property type="component" value="Unassembled WGS sequence"/>
</dbReference>
<dbReference type="OrthoDB" id="4161306at2759"/>
<dbReference type="GeneID" id="19175298"/>
<organism evidence="2 3">
    <name type="scientific">Cladophialophora yegresii CBS 114405</name>
    <dbReference type="NCBI Taxonomy" id="1182544"/>
    <lineage>
        <taxon>Eukaryota</taxon>
        <taxon>Fungi</taxon>
        <taxon>Dikarya</taxon>
        <taxon>Ascomycota</taxon>
        <taxon>Pezizomycotina</taxon>
        <taxon>Eurotiomycetes</taxon>
        <taxon>Chaetothyriomycetidae</taxon>
        <taxon>Chaetothyriales</taxon>
        <taxon>Herpotrichiellaceae</taxon>
        <taxon>Cladophialophora</taxon>
    </lineage>
</organism>
<dbReference type="STRING" id="1182544.W9WID5"/>
<feature type="region of interest" description="Disordered" evidence="1">
    <location>
        <begin position="22"/>
        <end position="72"/>
    </location>
</feature>
<gene>
    <name evidence="2" type="ORF">A1O7_00682</name>
</gene>
<feature type="compositionally biased region" description="Low complexity" evidence="1">
    <location>
        <begin position="179"/>
        <end position="190"/>
    </location>
</feature>
<dbReference type="eggNOG" id="ENOG502RS72">
    <property type="taxonomic scope" value="Eukaryota"/>
</dbReference>
<dbReference type="EMBL" id="AMGW01000001">
    <property type="protein sequence ID" value="EXJ64346.1"/>
    <property type="molecule type" value="Genomic_DNA"/>
</dbReference>
<feature type="compositionally biased region" description="Polar residues" evidence="1">
    <location>
        <begin position="191"/>
        <end position="201"/>
    </location>
</feature>
<feature type="region of interest" description="Disordered" evidence="1">
    <location>
        <begin position="84"/>
        <end position="249"/>
    </location>
</feature>
<name>W9WID5_9EURO</name>
<evidence type="ECO:0000256" key="1">
    <source>
        <dbReference type="SAM" id="MobiDB-lite"/>
    </source>
</evidence>
<protein>
    <submittedName>
        <fullName evidence="2">Uncharacterized protein</fullName>
    </submittedName>
</protein>
<proteinExistence type="predicted"/>
<feature type="region of interest" description="Disordered" evidence="1">
    <location>
        <begin position="278"/>
        <end position="307"/>
    </location>
</feature>
<reference evidence="2 3" key="1">
    <citation type="submission" date="2013-03" db="EMBL/GenBank/DDBJ databases">
        <title>The Genome Sequence of Cladophialophora yegresii CBS 114405.</title>
        <authorList>
            <consortium name="The Broad Institute Genomics Platform"/>
            <person name="Cuomo C."/>
            <person name="de Hoog S."/>
            <person name="Gorbushina A."/>
            <person name="Walker B."/>
            <person name="Young S.K."/>
            <person name="Zeng Q."/>
            <person name="Gargeya S."/>
            <person name="Fitzgerald M."/>
            <person name="Haas B."/>
            <person name="Abouelleil A."/>
            <person name="Allen A.W."/>
            <person name="Alvarado L."/>
            <person name="Arachchi H.M."/>
            <person name="Berlin A.M."/>
            <person name="Chapman S.B."/>
            <person name="Gainer-Dewar J."/>
            <person name="Goldberg J."/>
            <person name="Griggs A."/>
            <person name="Gujja S."/>
            <person name="Hansen M."/>
            <person name="Howarth C."/>
            <person name="Imamovic A."/>
            <person name="Ireland A."/>
            <person name="Larimer J."/>
            <person name="McCowan C."/>
            <person name="Murphy C."/>
            <person name="Pearson M."/>
            <person name="Poon T.W."/>
            <person name="Priest M."/>
            <person name="Roberts A."/>
            <person name="Saif S."/>
            <person name="Shea T."/>
            <person name="Sisk P."/>
            <person name="Sykes S."/>
            <person name="Wortman J."/>
            <person name="Nusbaum C."/>
            <person name="Birren B."/>
        </authorList>
    </citation>
    <scope>NUCLEOTIDE SEQUENCE [LARGE SCALE GENOMIC DNA]</scope>
    <source>
        <strain evidence="2 3">CBS 114405</strain>
    </source>
</reference>